<reference evidence="1" key="1">
    <citation type="submission" date="2019-11" db="EMBL/GenBank/DDBJ databases">
        <title>Nori genome reveals adaptations in red seaweeds to the harsh intertidal environment.</title>
        <authorList>
            <person name="Wang D."/>
            <person name="Mao Y."/>
        </authorList>
    </citation>
    <scope>NUCLEOTIDE SEQUENCE</scope>
    <source>
        <tissue evidence="1">Gametophyte</tissue>
    </source>
</reference>
<dbReference type="EMBL" id="CM020618">
    <property type="protein sequence ID" value="KAK1861076.1"/>
    <property type="molecule type" value="Genomic_DNA"/>
</dbReference>
<keyword evidence="2" id="KW-1185">Reference proteome</keyword>
<protein>
    <submittedName>
        <fullName evidence="1">Uncharacterized protein</fullName>
    </submittedName>
</protein>
<organism evidence="1 2">
    <name type="scientific">Pyropia yezoensis</name>
    <name type="common">Susabi-nori</name>
    <name type="synonym">Porphyra yezoensis</name>
    <dbReference type="NCBI Taxonomy" id="2788"/>
    <lineage>
        <taxon>Eukaryota</taxon>
        <taxon>Rhodophyta</taxon>
        <taxon>Bangiophyceae</taxon>
        <taxon>Bangiales</taxon>
        <taxon>Bangiaceae</taxon>
        <taxon>Pyropia</taxon>
    </lineage>
</organism>
<evidence type="ECO:0000313" key="1">
    <source>
        <dbReference type="EMBL" id="KAK1861076.1"/>
    </source>
</evidence>
<dbReference type="Proteomes" id="UP000798662">
    <property type="component" value="Chromosome 1"/>
</dbReference>
<accession>A0ACC3BSS0</accession>
<comment type="caution">
    <text evidence="1">The sequence shown here is derived from an EMBL/GenBank/DDBJ whole genome shotgun (WGS) entry which is preliminary data.</text>
</comment>
<evidence type="ECO:0000313" key="2">
    <source>
        <dbReference type="Proteomes" id="UP000798662"/>
    </source>
</evidence>
<name>A0ACC3BSS0_PYRYE</name>
<gene>
    <name evidence="1" type="ORF">I4F81_003660</name>
</gene>
<proteinExistence type="predicted"/>
<sequence>MLSERKMPPIPVNCLGVPSGQGVRAAEGGGGGQPLAVPSHLQPAHRLSPANGGGIGIGRSRAYQIPSRRAARCGSGVALAGPASWTAGGSHFGVGAAAAAAASAGGLAGAGGELPAVTGRSGGGVGGGGHYLDSFPPAGLMAARVAAAGAAAGKRPLGDARHPCGHLTSDSRSISSASALSTLTTLPGTASAGRTPPSPHFLPAAQPSHTSFLATSTPALVDVVGATAPEGRGGCATGGAGHRLGRAAVRPSSSAPASAMWAPGGPADDLSDDESEASVCSFSGAAGAAVVPSRFAVAGLCPADELELDMWPAATEPHVWLPLEKQC</sequence>